<keyword evidence="2" id="KW-0645">Protease</keyword>
<dbReference type="GO" id="GO:0008237">
    <property type="term" value="F:metallopeptidase activity"/>
    <property type="evidence" value="ECO:0007669"/>
    <property type="project" value="UniProtKB-KW"/>
</dbReference>
<dbReference type="PANTHER" id="PTHR43690">
    <property type="entry name" value="NARDILYSIN"/>
    <property type="match status" value="1"/>
</dbReference>
<dbReference type="GO" id="GO:0006508">
    <property type="term" value="P:proteolysis"/>
    <property type="evidence" value="ECO:0007669"/>
    <property type="project" value="UniProtKB-KW"/>
</dbReference>
<keyword evidence="5" id="KW-0482">Metalloprotease</keyword>
<evidence type="ECO:0008006" key="10">
    <source>
        <dbReference type="Google" id="ProtNLM"/>
    </source>
</evidence>
<name>A0A834HEU5_RHOSS</name>
<dbReference type="GO" id="GO:0046872">
    <property type="term" value="F:metal ion binding"/>
    <property type="evidence" value="ECO:0007669"/>
    <property type="project" value="InterPro"/>
</dbReference>
<dbReference type="Proteomes" id="UP000626092">
    <property type="component" value="Unassembled WGS sequence"/>
</dbReference>
<evidence type="ECO:0000256" key="5">
    <source>
        <dbReference type="ARBA" id="ARBA00023049"/>
    </source>
</evidence>
<dbReference type="Pfam" id="PF05193">
    <property type="entry name" value="Peptidase_M16_C"/>
    <property type="match status" value="1"/>
</dbReference>
<dbReference type="InterPro" id="IPR011249">
    <property type="entry name" value="Metalloenz_LuxS/M16"/>
</dbReference>
<evidence type="ECO:0000256" key="3">
    <source>
        <dbReference type="ARBA" id="ARBA00022801"/>
    </source>
</evidence>
<comment type="caution">
    <text evidence="8">The sequence shown here is derived from an EMBL/GenBank/DDBJ whole genome shotgun (WGS) entry which is preliminary data.</text>
</comment>
<accession>A0A834HEU5</accession>
<comment type="similarity">
    <text evidence="1">Belongs to the peptidase M16 family.</text>
</comment>
<dbReference type="EMBL" id="WJXA01000002">
    <property type="protein sequence ID" value="KAF7151803.1"/>
    <property type="molecule type" value="Genomic_DNA"/>
</dbReference>
<keyword evidence="4" id="KW-0862">Zinc</keyword>
<dbReference type="PANTHER" id="PTHR43690:SF33">
    <property type="entry name" value="STROMAL PROCESSING PEPTIDASE, CHLOROPLASTIC"/>
    <property type="match status" value="1"/>
</dbReference>
<feature type="domain" description="Peptidase M16 C-terminal" evidence="7">
    <location>
        <begin position="132"/>
        <end position="161"/>
    </location>
</feature>
<dbReference type="AlphaFoldDB" id="A0A834HEU5"/>
<organism evidence="8 9">
    <name type="scientific">Rhododendron simsii</name>
    <name type="common">Sims's rhododendron</name>
    <dbReference type="NCBI Taxonomy" id="118357"/>
    <lineage>
        <taxon>Eukaryota</taxon>
        <taxon>Viridiplantae</taxon>
        <taxon>Streptophyta</taxon>
        <taxon>Embryophyta</taxon>
        <taxon>Tracheophyta</taxon>
        <taxon>Spermatophyta</taxon>
        <taxon>Magnoliopsida</taxon>
        <taxon>eudicotyledons</taxon>
        <taxon>Gunneridae</taxon>
        <taxon>Pentapetalae</taxon>
        <taxon>asterids</taxon>
        <taxon>Ericales</taxon>
        <taxon>Ericaceae</taxon>
        <taxon>Ericoideae</taxon>
        <taxon>Rhodoreae</taxon>
        <taxon>Rhododendron</taxon>
    </lineage>
</organism>
<evidence type="ECO:0000256" key="1">
    <source>
        <dbReference type="ARBA" id="ARBA00007261"/>
    </source>
</evidence>
<evidence type="ECO:0000259" key="6">
    <source>
        <dbReference type="Pfam" id="PF00675"/>
    </source>
</evidence>
<dbReference type="Gene3D" id="3.30.830.10">
    <property type="entry name" value="Metalloenzyme, LuxS/M16 peptidase-like"/>
    <property type="match status" value="1"/>
</dbReference>
<reference evidence="8" key="1">
    <citation type="submission" date="2019-11" db="EMBL/GenBank/DDBJ databases">
        <authorList>
            <person name="Liu Y."/>
            <person name="Hou J."/>
            <person name="Li T.-Q."/>
            <person name="Guan C.-H."/>
            <person name="Wu X."/>
            <person name="Wu H.-Z."/>
            <person name="Ling F."/>
            <person name="Zhang R."/>
            <person name="Shi X.-G."/>
            <person name="Ren J.-P."/>
            <person name="Chen E.-F."/>
            <person name="Sun J.-M."/>
        </authorList>
    </citation>
    <scope>NUCLEOTIDE SEQUENCE</scope>
    <source>
        <strain evidence="8">Adult_tree_wgs_1</strain>
        <tissue evidence="8">Leaves</tissue>
    </source>
</reference>
<dbReference type="InterPro" id="IPR050626">
    <property type="entry name" value="Peptidase_M16"/>
</dbReference>
<evidence type="ECO:0000259" key="7">
    <source>
        <dbReference type="Pfam" id="PF05193"/>
    </source>
</evidence>
<dbReference type="InterPro" id="IPR007863">
    <property type="entry name" value="Peptidase_M16_C"/>
</dbReference>
<gene>
    <name evidence="8" type="ORF">RHSIM_Rhsim02G0141800</name>
</gene>
<dbReference type="InterPro" id="IPR011765">
    <property type="entry name" value="Pept_M16_N"/>
</dbReference>
<evidence type="ECO:0000256" key="4">
    <source>
        <dbReference type="ARBA" id="ARBA00022833"/>
    </source>
</evidence>
<evidence type="ECO:0000313" key="9">
    <source>
        <dbReference type="Proteomes" id="UP000626092"/>
    </source>
</evidence>
<evidence type="ECO:0000313" key="8">
    <source>
        <dbReference type="EMBL" id="KAF7151803.1"/>
    </source>
</evidence>
<evidence type="ECO:0000256" key="2">
    <source>
        <dbReference type="ARBA" id="ARBA00022670"/>
    </source>
</evidence>
<sequence>MQTSIYGGPKKAAHNSFNLILCGELGSTGLLFNTSNMIEESIYENRRIFLYILFRDSGGDLLPPVLDVLNEIVFQPQFLTSPVEKERRAILSELQMMNTIEYCVDCQLLQHLHSENKLGKRLPIGLEEQIKKLDADKMWKFHERWYFPANATLYIVGDIDNISKSVYHIEIPVNKLQTYGDLRNFLMKRVFLSALHFRIQTRYQGQFLL</sequence>
<protein>
    <recommendedName>
        <fullName evidence="10">Peptidase M16 C-terminal domain-containing protein</fullName>
    </recommendedName>
</protein>
<feature type="domain" description="Peptidase M16 N-terminal" evidence="6">
    <location>
        <begin position="62"/>
        <end position="118"/>
    </location>
</feature>
<keyword evidence="9" id="KW-1185">Reference proteome</keyword>
<dbReference type="SUPFAM" id="SSF63411">
    <property type="entry name" value="LuxS/MPP-like metallohydrolase"/>
    <property type="match status" value="1"/>
</dbReference>
<dbReference type="OrthoDB" id="952271at2759"/>
<dbReference type="Pfam" id="PF00675">
    <property type="entry name" value="Peptidase_M16"/>
    <property type="match status" value="1"/>
</dbReference>
<keyword evidence="3" id="KW-0378">Hydrolase</keyword>
<proteinExistence type="inferred from homology"/>